<dbReference type="InterPro" id="IPR036390">
    <property type="entry name" value="WH_DNA-bd_sf"/>
</dbReference>
<protein>
    <submittedName>
        <fullName evidence="5">GntR family transcriptional regulator</fullName>
    </submittedName>
</protein>
<evidence type="ECO:0000313" key="5">
    <source>
        <dbReference type="EMBL" id="XBW08028.1"/>
    </source>
</evidence>
<dbReference type="RefSeq" id="WP_350258228.1">
    <property type="nucleotide sequence ID" value="NZ_CP138335.1"/>
</dbReference>
<dbReference type="Pfam" id="PF00392">
    <property type="entry name" value="GntR"/>
    <property type="match status" value="1"/>
</dbReference>
<evidence type="ECO:0000256" key="1">
    <source>
        <dbReference type="ARBA" id="ARBA00023015"/>
    </source>
</evidence>
<dbReference type="PANTHER" id="PTHR38445:SF9">
    <property type="entry name" value="HTH-TYPE TRANSCRIPTIONAL REPRESSOR YTRA"/>
    <property type="match status" value="1"/>
</dbReference>
<dbReference type="CDD" id="cd07377">
    <property type="entry name" value="WHTH_GntR"/>
    <property type="match status" value="1"/>
</dbReference>
<organism evidence="5">
    <name type="scientific">Scrofimicrobium appendicitidis</name>
    <dbReference type="NCBI Taxonomy" id="3079930"/>
    <lineage>
        <taxon>Bacteria</taxon>
        <taxon>Bacillati</taxon>
        <taxon>Actinomycetota</taxon>
        <taxon>Actinomycetes</taxon>
        <taxon>Actinomycetales</taxon>
        <taxon>Actinomycetaceae</taxon>
        <taxon>Scrofimicrobium</taxon>
    </lineage>
</organism>
<dbReference type="InterPro" id="IPR036388">
    <property type="entry name" value="WH-like_DNA-bd_sf"/>
</dbReference>
<keyword evidence="3" id="KW-0804">Transcription</keyword>
<keyword evidence="1" id="KW-0805">Transcription regulation</keyword>
<accession>A0AAU7V6Z8</accession>
<dbReference type="SUPFAM" id="SSF46785">
    <property type="entry name" value="Winged helix' DNA-binding domain"/>
    <property type="match status" value="1"/>
</dbReference>
<dbReference type="GO" id="GO:0003677">
    <property type="term" value="F:DNA binding"/>
    <property type="evidence" value="ECO:0007669"/>
    <property type="project" value="UniProtKB-KW"/>
</dbReference>
<dbReference type="InterPro" id="IPR000524">
    <property type="entry name" value="Tscrpt_reg_HTH_GntR"/>
</dbReference>
<feature type="domain" description="HTH gntR-type" evidence="4">
    <location>
        <begin position="14"/>
        <end position="82"/>
    </location>
</feature>
<evidence type="ECO:0000256" key="3">
    <source>
        <dbReference type="ARBA" id="ARBA00023163"/>
    </source>
</evidence>
<keyword evidence="2" id="KW-0238">DNA-binding</keyword>
<gene>
    <name evidence="5" type="ORF">SAC06_00240</name>
</gene>
<dbReference type="PANTHER" id="PTHR38445">
    <property type="entry name" value="HTH-TYPE TRANSCRIPTIONAL REPRESSOR YTRA"/>
    <property type="match status" value="1"/>
</dbReference>
<dbReference type="PROSITE" id="PS50949">
    <property type="entry name" value="HTH_GNTR"/>
    <property type="match status" value="1"/>
</dbReference>
<dbReference type="SMART" id="SM00345">
    <property type="entry name" value="HTH_GNTR"/>
    <property type="match status" value="1"/>
</dbReference>
<dbReference type="AlphaFoldDB" id="A0AAU7V6Z8"/>
<dbReference type="KEGG" id="sapp:SAC06_00240"/>
<dbReference type="Gene3D" id="1.10.10.10">
    <property type="entry name" value="Winged helix-like DNA-binding domain superfamily/Winged helix DNA-binding domain"/>
    <property type="match status" value="1"/>
</dbReference>
<proteinExistence type="predicted"/>
<name>A0AAU7V6Z8_9ACTO</name>
<evidence type="ECO:0000259" key="4">
    <source>
        <dbReference type="PROSITE" id="PS50949"/>
    </source>
</evidence>
<dbReference type="EMBL" id="CP138335">
    <property type="protein sequence ID" value="XBW08028.1"/>
    <property type="molecule type" value="Genomic_DNA"/>
</dbReference>
<dbReference type="GO" id="GO:0003700">
    <property type="term" value="F:DNA-binding transcription factor activity"/>
    <property type="evidence" value="ECO:0007669"/>
    <property type="project" value="InterPro"/>
</dbReference>
<sequence length="119" mass="13008">MNRLNLKVDPHLGTPPFEQIRQHLAKMITSGQLLPQEKLPSIRQLAQDLDVAPGTVARAYSDLEASGLIESRPRLGSRVAASTSASSRLSEAAHHFISEAQAQGLDLAESKELLSRLWD</sequence>
<reference evidence="5" key="1">
    <citation type="submission" date="2023-11" db="EMBL/GenBank/DDBJ databases">
        <title>Scrofimicrobium hongkongense sp. nov., isolated from a patient with peritonitis.</title>
        <authorList>
            <person name="Lao H.Y."/>
            <person name="Wong A.Y.P."/>
            <person name="Ng T.L."/>
            <person name="Wong R.Y.L."/>
            <person name="Yau M.C.Y."/>
            <person name="Lam J.Y.W."/>
            <person name="Siu G.K.H."/>
        </authorList>
    </citation>
    <scope>NUCLEOTIDE SEQUENCE</scope>
    <source>
        <strain evidence="5">R131</strain>
    </source>
</reference>
<evidence type="ECO:0000256" key="2">
    <source>
        <dbReference type="ARBA" id="ARBA00023125"/>
    </source>
</evidence>